<protein>
    <recommendedName>
        <fullName evidence="4">Stress protein DDR48</fullName>
    </recommendedName>
</protein>
<reference evidence="3" key="1">
    <citation type="journal article" date="2019" name="Int. J. Syst. Evol. Microbiol.">
        <title>The Global Catalogue of Microorganisms (GCM) 10K type strain sequencing project: providing services to taxonomists for standard genome sequencing and annotation.</title>
        <authorList>
            <consortium name="The Broad Institute Genomics Platform"/>
            <consortium name="The Broad Institute Genome Sequencing Center for Infectious Disease"/>
            <person name="Wu L."/>
            <person name="Ma J."/>
        </authorList>
    </citation>
    <scope>NUCLEOTIDE SEQUENCE [LARGE SCALE GENOMIC DNA]</scope>
    <source>
        <strain evidence="3">KCTC 23984</strain>
    </source>
</reference>
<dbReference type="RefSeq" id="WP_377485742.1">
    <property type="nucleotide sequence ID" value="NZ_JBHUOX010000010.1"/>
</dbReference>
<dbReference type="EMBL" id="JBHUOX010000010">
    <property type="protein sequence ID" value="MFD3001541.1"/>
    <property type="molecule type" value="Genomic_DNA"/>
</dbReference>
<evidence type="ECO:0008006" key="4">
    <source>
        <dbReference type="Google" id="ProtNLM"/>
    </source>
</evidence>
<feature type="compositionally biased region" description="Basic and acidic residues" evidence="1">
    <location>
        <begin position="383"/>
        <end position="401"/>
    </location>
</feature>
<evidence type="ECO:0000313" key="3">
    <source>
        <dbReference type="Proteomes" id="UP001597641"/>
    </source>
</evidence>
<keyword evidence="3" id="KW-1185">Reference proteome</keyword>
<feature type="compositionally biased region" description="Basic and acidic residues" evidence="1">
    <location>
        <begin position="144"/>
        <end position="154"/>
    </location>
</feature>
<evidence type="ECO:0000256" key="1">
    <source>
        <dbReference type="SAM" id="MobiDB-lite"/>
    </source>
</evidence>
<proteinExistence type="predicted"/>
<feature type="compositionally biased region" description="Low complexity" evidence="1">
    <location>
        <begin position="160"/>
        <end position="215"/>
    </location>
</feature>
<feature type="compositionally biased region" description="Low complexity" evidence="1">
    <location>
        <begin position="244"/>
        <end position="254"/>
    </location>
</feature>
<feature type="compositionally biased region" description="Basic and acidic residues" evidence="1">
    <location>
        <begin position="216"/>
        <end position="243"/>
    </location>
</feature>
<dbReference type="Proteomes" id="UP001597641">
    <property type="component" value="Unassembled WGS sequence"/>
</dbReference>
<evidence type="ECO:0000313" key="2">
    <source>
        <dbReference type="EMBL" id="MFD3001541.1"/>
    </source>
</evidence>
<comment type="caution">
    <text evidence="2">The sequence shown here is derived from an EMBL/GenBank/DDBJ whole genome shotgun (WGS) entry which is preliminary data.</text>
</comment>
<feature type="compositionally biased region" description="Polar residues" evidence="1">
    <location>
        <begin position="353"/>
        <end position="362"/>
    </location>
</feature>
<sequence length="401" mass="43992">MNRNQNERHDNSGGYQTHRSEKYRHPERDSNTGSNYRFDDYGSSARGGYGNESHSGTWGNQGNEMAGSRNVSNRGISNDTYSTSRNYGNMGSYGGAQGFGTARGGTIAQRHYGSESTNYNFESGMGNPGEARGSSYSPGGHRVYSYERDYDSHGSDMGNRSYGSSRSGTSRGSQDYNSGNYGSGQNDYNSYGGGSSYSSGHSNQNKPGRSSNYSSDQDRDRDSDNDRNRGFLGNERRDSRSSDRSSGSFSGSRDLYGSDTSRRFEGTSQGRYDFDQDDYNYGSGSYRDSSNRSSYGDNSKRGSFGSDKYNSANFGGDEGSYMGSGYNRDSQDEYGSGRSYSSYGYGSIGGYSNDQPQPYDLTNRNSGRGSSDSNYIKSSNRGRTVDRDRGDDRDRSIGGRY</sequence>
<feature type="compositionally biased region" description="Low complexity" evidence="1">
    <location>
        <begin position="363"/>
        <end position="374"/>
    </location>
</feature>
<name>A0ABW6BWB0_9BACT</name>
<accession>A0ABW6BWB0</accession>
<feature type="compositionally biased region" description="Basic and acidic residues" evidence="1">
    <location>
        <begin position="1"/>
        <end position="11"/>
    </location>
</feature>
<organism evidence="2 3">
    <name type="scientific">Pontibacter toksunensis</name>
    <dbReference type="NCBI Taxonomy" id="1332631"/>
    <lineage>
        <taxon>Bacteria</taxon>
        <taxon>Pseudomonadati</taxon>
        <taxon>Bacteroidota</taxon>
        <taxon>Cytophagia</taxon>
        <taxon>Cytophagales</taxon>
        <taxon>Hymenobacteraceae</taxon>
        <taxon>Pontibacter</taxon>
    </lineage>
</organism>
<gene>
    <name evidence="2" type="ORF">ACFS7Z_14315</name>
</gene>
<feature type="compositionally biased region" description="Basic and acidic residues" evidence="1">
    <location>
        <begin position="18"/>
        <end position="30"/>
    </location>
</feature>
<feature type="compositionally biased region" description="Low complexity" evidence="1">
    <location>
        <begin position="279"/>
        <end position="297"/>
    </location>
</feature>
<feature type="region of interest" description="Disordered" evidence="1">
    <location>
        <begin position="118"/>
        <end position="401"/>
    </location>
</feature>
<feature type="compositionally biased region" description="Low complexity" evidence="1">
    <location>
        <begin position="334"/>
        <end position="345"/>
    </location>
</feature>
<feature type="region of interest" description="Disordered" evidence="1">
    <location>
        <begin position="1"/>
        <end position="83"/>
    </location>
</feature>
<feature type="compositionally biased region" description="Polar residues" evidence="1">
    <location>
        <begin position="52"/>
        <end position="83"/>
    </location>
</feature>